<accession>A0A0D0Q0L7</accession>
<dbReference type="AlphaFoldDB" id="A0A0D0Q0L7"/>
<evidence type="ECO:0000313" key="1">
    <source>
        <dbReference type="EMBL" id="KIQ64508.1"/>
    </source>
</evidence>
<reference evidence="1 2" key="1">
    <citation type="submission" date="2015-02" db="EMBL/GenBank/DDBJ databases">
        <title>Draft genome sequence of Kitasatospora griseola MF730-N6, a bafilomycin, terpentecin and satosporin producer.</title>
        <authorList>
            <person name="Arens J.C."/>
            <person name="Haltli B."/>
            <person name="Kerr R.G."/>
        </authorList>
    </citation>
    <scope>NUCLEOTIDE SEQUENCE [LARGE SCALE GENOMIC DNA]</scope>
    <source>
        <strain evidence="1 2">MF730-N6</strain>
    </source>
</reference>
<dbReference type="STRING" id="2064.TR51_09470"/>
<dbReference type="RefSeq" id="WP_043910080.1">
    <property type="nucleotide sequence ID" value="NZ_JXZB01000002.1"/>
</dbReference>
<protein>
    <recommendedName>
        <fullName evidence="3">Secreted protein</fullName>
    </recommendedName>
</protein>
<dbReference type="PATRIC" id="fig|2064.6.peg.2010"/>
<proteinExistence type="predicted"/>
<sequence length="177" mass="20555">MADRPLLMLDVDGPIAPYGGFRRPGGYRTHRVQSRTWRQRQLDQGVRNPKPLRVWLHPDHGPSLLALPYRPVWATAWREEADELLAPLLGLPRFPYVNWESMHHGDPDGLHWKTRQLVAWADQQPFAWVDDEIEPQDTEWIAANHPGPALTLKIDHRYGLRPEHFAQLTAWAEELDC</sequence>
<evidence type="ECO:0008006" key="3">
    <source>
        <dbReference type="Google" id="ProtNLM"/>
    </source>
</evidence>
<name>A0A0D0Q0L7_KITGR</name>
<dbReference type="EMBL" id="JXZB01000002">
    <property type="protein sequence ID" value="KIQ64508.1"/>
    <property type="molecule type" value="Genomic_DNA"/>
</dbReference>
<gene>
    <name evidence="1" type="ORF">TR51_09470</name>
</gene>
<comment type="caution">
    <text evidence="1">The sequence shown here is derived from an EMBL/GenBank/DDBJ whole genome shotgun (WGS) entry which is preliminary data.</text>
</comment>
<dbReference type="OrthoDB" id="5124141at2"/>
<keyword evidence="2" id="KW-1185">Reference proteome</keyword>
<dbReference type="Proteomes" id="UP000032066">
    <property type="component" value="Unassembled WGS sequence"/>
</dbReference>
<organism evidence="1 2">
    <name type="scientific">Kitasatospora griseola</name>
    <name type="common">Streptomyces griseolosporeus</name>
    <dbReference type="NCBI Taxonomy" id="2064"/>
    <lineage>
        <taxon>Bacteria</taxon>
        <taxon>Bacillati</taxon>
        <taxon>Actinomycetota</taxon>
        <taxon>Actinomycetes</taxon>
        <taxon>Kitasatosporales</taxon>
        <taxon>Streptomycetaceae</taxon>
        <taxon>Kitasatospora</taxon>
    </lineage>
</organism>
<evidence type="ECO:0000313" key="2">
    <source>
        <dbReference type="Proteomes" id="UP000032066"/>
    </source>
</evidence>